<accession>M7MK68</accession>
<dbReference type="NCBIfam" id="NF033547">
    <property type="entry name" value="transpos_IS1595"/>
    <property type="match status" value="1"/>
</dbReference>
<gene>
    <name evidence="2" type="ORF">ADIAG_04028</name>
</gene>
<dbReference type="SMART" id="SM01126">
    <property type="entry name" value="DDE_Tnp_IS1595"/>
    <property type="match status" value="1"/>
</dbReference>
<evidence type="ECO:0000259" key="1">
    <source>
        <dbReference type="SMART" id="SM01126"/>
    </source>
</evidence>
<dbReference type="EMBL" id="AOCK01000015">
    <property type="protein sequence ID" value="EMQ96702.1"/>
    <property type="molecule type" value="Genomic_DNA"/>
</dbReference>
<evidence type="ECO:0000313" key="3">
    <source>
        <dbReference type="Proteomes" id="UP000012015"/>
    </source>
</evidence>
<proteinExistence type="predicted"/>
<name>M7MK68_9MICC</name>
<organism evidence="2 3">
    <name type="scientific">Paeniglutamicibacter gangotriensis Lz1y</name>
    <dbReference type="NCBI Taxonomy" id="1276920"/>
    <lineage>
        <taxon>Bacteria</taxon>
        <taxon>Bacillati</taxon>
        <taxon>Actinomycetota</taxon>
        <taxon>Actinomycetes</taxon>
        <taxon>Micrococcales</taxon>
        <taxon>Micrococcaceae</taxon>
        <taxon>Paeniglutamicibacter</taxon>
    </lineage>
</organism>
<dbReference type="AlphaFoldDB" id="M7MK68"/>
<dbReference type="STRING" id="1276920.ADIAG_04028"/>
<feature type="domain" description="ISXO2-like transposase" evidence="1">
    <location>
        <begin position="90"/>
        <end position="226"/>
    </location>
</feature>
<protein>
    <submittedName>
        <fullName evidence="2">Transposase</fullName>
    </submittedName>
</protein>
<comment type="caution">
    <text evidence="2">The sequence shown here is derived from an EMBL/GenBank/DDBJ whole genome shotgun (WGS) entry which is preliminary data.</text>
</comment>
<sequence length="230" mass="24953">MLEFRWLAPVRWTLSVHDMLELLLRDRRNHFRQDTDAVDTLVPCLLGIRDGEERCLSAGRAAGTGIGSYQTSWAMLHRLRQALDPPGWDLLSGTVEDDETFIGGMEPVLTGGRARGKSLVCVAVEVTPPKGAGRCPMAMIEDASARTLRHFITARVESGATVITDGWTGYLGIGSMGHVQVRRSQHAATVCGEYPGGLLPCVHRVDASGSSGGCLARIRERSSRRTLSAI</sequence>
<keyword evidence="3" id="KW-1185">Reference proteome</keyword>
<dbReference type="Proteomes" id="UP000012015">
    <property type="component" value="Unassembled WGS sequence"/>
</dbReference>
<evidence type="ECO:0000313" key="2">
    <source>
        <dbReference type="EMBL" id="EMQ96702.1"/>
    </source>
</evidence>
<dbReference type="PATRIC" id="fig|1276920.7.peg.4020"/>
<dbReference type="Pfam" id="PF12762">
    <property type="entry name" value="DDE_Tnp_IS1595"/>
    <property type="match status" value="1"/>
</dbReference>
<dbReference type="eggNOG" id="COG3677">
    <property type="taxonomic scope" value="Bacteria"/>
</dbReference>
<reference evidence="2 3" key="1">
    <citation type="journal article" date="2013" name="Genome Announc.">
        <title>Draft Genome Sequence of Arthrobacter gangotriensis Strain Lz1yT, Isolated from a Penguin Rookery Soil Sample Collected in Antarctica, near the Indian Station Dakshin Gangotri.</title>
        <authorList>
            <person name="Shivaji S."/>
            <person name="Ara S."/>
            <person name="Bandi S."/>
            <person name="Singh A."/>
            <person name="Kumar Pinnaka A."/>
        </authorList>
    </citation>
    <scope>NUCLEOTIDE SEQUENCE [LARGE SCALE GENOMIC DNA]</scope>
    <source>
        <strain evidence="2 3">Lz1y</strain>
    </source>
</reference>
<dbReference type="InterPro" id="IPR024445">
    <property type="entry name" value="Tnp_ISXO2-like"/>
</dbReference>